<dbReference type="EMBL" id="LN831303">
    <property type="protein sequence ID" value="CQH64010.1"/>
    <property type="molecule type" value="Genomic_DNA"/>
</dbReference>
<dbReference type="KEGG" id="hhb:Hhub_4253"/>
<proteinExistence type="predicted"/>
<evidence type="ECO:0008006" key="4">
    <source>
        <dbReference type="Google" id="ProtNLM"/>
    </source>
</evidence>
<keyword evidence="3" id="KW-1185">Reference proteome</keyword>
<accession>A0A0U5H9X8</accession>
<name>A0A0U5H9X8_9EURY</name>
<gene>
    <name evidence="2" type="ORF">HHUB_4253</name>
</gene>
<dbReference type="OrthoDB" id="186537at2157"/>
<dbReference type="Proteomes" id="UP000066737">
    <property type="component" value="Plasmid pSTJ001"/>
</dbReference>
<dbReference type="RefSeq" id="WP_059058682.1">
    <property type="nucleotide sequence ID" value="NZ_LN831303.1"/>
</dbReference>
<keyword evidence="1" id="KW-0175">Coiled coil</keyword>
<dbReference type="AlphaFoldDB" id="A0A0U5H9X8"/>
<evidence type="ECO:0000313" key="2">
    <source>
        <dbReference type="EMBL" id="CQH64010.1"/>
    </source>
</evidence>
<dbReference type="GeneID" id="26660564"/>
<feature type="coiled-coil region" evidence="1">
    <location>
        <begin position="30"/>
        <end position="57"/>
    </location>
</feature>
<organism evidence="2 3">
    <name type="scientific">Halobacterium hubeiense</name>
    <dbReference type="NCBI Taxonomy" id="1407499"/>
    <lineage>
        <taxon>Archaea</taxon>
        <taxon>Methanobacteriati</taxon>
        <taxon>Methanobacteriota</taxon>
        <taxon>Stenosarchaea group</taxon>
        <taxon>Halobacteria</taxon>
        <taxon>Halobacteriales</taxon>
        <taxon>Halobacteriaceae</taxon>
        <taxon>Halobacterium</taxon>
    </lineage>
</organism>
<evidence type="ECO:0000313" key="3">
    <source>
        <dbReference type="Proteomes" id="UP000066737"/>
    </source>
</evidence>
<geneLocation type="plasmid" evidence="3">
    <name>pSTJ001</name>
</geneLocation>
<protein>
    <recommendedName>
        <fullName evidence="4">UVR domain-containing protein</fullName>
    </recommendedName>
</protein>
<evidence type="ECO:0000256" key="1">
    <source>
        <dbReference type="SAM" id="Coils"/>
    </source>
</evidence>
<sequence>MGVTAIMTKTDRDRISGEVDVADSKRYESASRVRQRISELETDAEILKKNHPDLYEELREAVCDE</sequence>
<reference evidence="3" key="1">
    <citation type="journal article" date="2016" name="Environ. Microbiol.">
        <title>The complete genome of a viable archaeum isolated from 123-million-year-old rock salt.</title>
        <authorList>
            <person name="Jaakkola S.T."/>
            <person name="Pfeiffer F."/>
            <person name="Ravantti J.J."/>
            <person name="Guo Q."/>
            <person name="Liu Y."/>
            <person name="Chen X."/>
            <person name="Ma H."/>
            <person name="Yang C."/>
            <person name="Oksanen H.M."/>
            <person name="Bamford D.H."/>
        </authorList>
    </citation>
    <scope>NUCLEOTIDE SEQUENCE</scope>
    <source>
        <strain evidence="3">JI20-1</strain>
        <plasmid evidence="3">Plasmid pSTJ001</plasmid>
    </source>
</reference>